<name>A0A1R2D563_9CILI</name>
<dbReference type="AlphaFoldDB" id="A0A1R2D563"/>
<dbReference type="OrthoDB" id="427280at2759"/>
<evidence type="ECO:0000256" key="1">
    <source>
        <dbReference type="ARBA" id="ARBA00006347"/>
    </source>
</evidence>
<evidence type="ECO:0000313" key="4">
    <source>
        <dbReference type="EMBL" id="OMJ96360.1"/>
    </source>
</evidence>
<evidence type="ECO:0000256" key="2">
    <source>
        <dbReference type="SAM" id="MobiDB-lite"/>
    </source>
</evidence>
<comment type="caution">
    <text evidence="4">The sequence shown here is derived from an EMBL/GenBank/DDBJ whole genome shotgun (WGS) entry which is preliminary data.</text>
</comment>
<evidence type="ECO:0000313" key="5">
    <source>
        <dbReference type="Proteomes" id="UP000187209"/>
    </source>
</evidence>
<gene>
    <name evidence="4" type="ORF">SteCoe_107</name>
</gene>
<dbReference type="GO" id="GO:0034976">
    <property type="term" value="P:response to endoplasmic reticulum stress"/>
    <property type="evidence" value="ECO:0007669"/>
    <property type="project" value="TreeGrafter"/>
</dbReference>
<accession>A0A1R2D563</accession>
<dbReference type="GO" id="GO:0003756">
    <property type="term" value="F:protein disulfide isomerase activity"/>
    <property type="evidence" value="ECO:0007669"/>
    <property type="project" value="TreeGrafter"/>
</dbReference>
<dbReference type="GO" id="GO:0005783">
    <property type="term" value="C:endoplasmic reticulum"/>
    <property type="evidence" value="ECO:0007669"/>
    <property type="project" value="TreeGrafter"/>
</dbReference>
<evidence type="ECO:0008006" key="6">
    <source>
        <dbReference type="Google" id="ProtNLM"/>
    </source>
</evidence>
<dbReference type="Pfam" id="PF13848">
    <property type="entry name" value="Thioredoxin_6"/>
    <property type="match status" value="1"/>
</dbReference>
<keyword evidence="5" id="KW-1185">Reference proteome</keyword>
<feature type="region of interest" description="Disordered" evidence="2">
    <location>
        <begin position="500"/>
        <end position="521"/>
    </location>
</feature>
<dbReference type="Gene3D" id="3.40.30.10">
    <property type="entry name" value="Glutaredoxin"/>
    <property type="match status" value="2"/>
</dbReference>
<dbReference type="SUPFAM" id="SSF52833">
    <property type="entry name" value="Thioredoxin-like"/>
    <property type="match status" value="3"/>
</dbReference>
<dbReference type="PANTHER" id="PTHR18929">
    <property type="entry name" value="PROTEIN DISULFIDE ISOMERASE"/>
    <property type="match status" value="1"/>
</dbReference>
<dbReference type="GO" id="GO:0006457">
    <property type="term" value="P:protein folding"/>
    <property type="evidence" value="ECO:0007669"/>
    <property type="project" value="TreeGrafter"/>
</dbReference>
<feature type="signal peptide" evidence="3">
    <location>
        <begin position="1"/>
        <end position="17"/>
    </location>
</feature>
<dbReference type="Proteomes" id="UP000187209">
    <property type="component" value="Unassembled WGS sequence"/>
</dbReference>
<dbReference type="InterPro" id="IPR036249">
    <property type="entry name" value="Thioredoxin-like_sf"/>
</dbReference>
<evidence type="ECO:0000256" key="3">
    <source>
        <dbReference type="SAM" id="SignalP"/>
    </source>
</evidence>
<organism evidence="4 5">
    <name type="scientific">Stentor coeruleus</name>
    <dbReference type="NCBI Taxonomy" id="5963"/>
    <lineage>
        <taxon>Eukaryota</taxon>
        <taxon>Sar</taxon>
        <taxon>Alveolata</taxon>
        <taxon>Ciliophora</taxon>
        <taxon>Postciliodesmatophora</taxon>
        <taxon>Heterotrichea</taxon>
        <taxon>Heterotrichida</taxon>
        <taxon>Stentoridae</taxon>
        <taxon>Stentor</taxon>
    </lineage>
</organism>
<dbReference type="EMBL" id="MPUH01000001">
    <property type="protein sequence ID" value="OMJ96360.1"/>
    <property type="molecule type" value="Genomic_DNA"/>
</dbReference>
<sequence length="521" mass="60558">MLTRIFLLSSLIALCLSECEFPVMSFGDFNLTSERQLKDIIKKERVFLLGLTSSNCDHCCESEPFYQTLVETLAKYKPRIPFIRHNAYLSPFISKYASESDILPGIYGIKKGVFFKYHDLAETMKVLKFADRLISPVQYMNKIEDVLEYLKTPTGGFDMLKILAVFDDSDYKQNFEKQIEPFSNWFSTDIRAVSDKDVIKELRNLRPDIGYNALVLMRQDATKITDLEITENVNKWISHNCIGVADEMSPYNFQMYSSVNSPMLIMFSNSKNNFHSDYLDVYKKSARKFEGKVRFGWLDISNPEYRNKKYDLGLPTEIVPSLGFNSRNKEHYVFPEGLEFSEKNIDNFVQGFLDGKKSTYTSVYTPRNITLNSCQSLILEELEAIDSDQTFDLVIFIYSSHNSKNSEKYSPIFNTICEQFTFLSLDYIKVFTFDAATNQIPNFLPTSKFPKIVLIPAYSKTNTNIIEYKGDFKTERIMKFIQDFSTIEADIPDMFTKEYTRNEKVNDDQEETIEENQREEL</sequence>
<feature type="chain" id="PRO_5013181490" description="Thioredoxin domain-containing protein" evidence="3">
    <location>
        <begin position="18"/>
        <end position="521"/>
    </location>
</feature>
<reference evidence="4 5" key="1">
    <citation type="submission" date="2016-11" db="EMBL/GenBank/DDBJ databases">
        <title>The macronuclear genome of Stentor coeruleus: a giant cell with tiny introns.</title>
        <authorList>
            <person name="Slabodnick M."/>
            <person name="Ruby J.G."/>
            <person name="Reiff S.B."/>
            <person name="Swart E.C."/>
            <person name="Gosai S."/>
            <person name="Prabakaran S."/>
            <person name="Witkowska E."/>
            <person name="Larue G.E."/>
            <person name="Fisher S."/>
            <person name="Freeman R.M."/>
            <person name="Gunawardena J."/>
            <person name="Chu W."/>
            <person name="Stover N.A."/>
            <person name="Gregory B.D."/>
            <person name="Nowacki M."/>
            <person name="Derisi J."/>
            <person name="Roy S.W."/>
            <person name="Marshall W.F."/>
            <person name="Sood P."/>
        </authorList>
    </citation>
    <scope>NUCLEOTIDE SEQUENCE [LARGE SCALE GENOMIC DNA]</scope>
    <source>
        <strain evidence="4">WM001</strain>
    </source>
</reference>
<proteinExistence type="inferred from homology"/>
<comment type="similarity">
    <text evidence="1">Belongs to the protein disulfide isomerase family.</text>
</comment>
<dbReference type="CDD" id="cd02982">
    <property type="entry name" value="PDI_b'_family"/>
    <property type="match status" value="1"/>
</dbReference>
<protein>
    <recommendedName>
        <fullName evidence="6">Thioredoxin domain-containing protein</fullName>
    </recommendedName>
</protein>
<keyword evidence="3" id="KW-0732">Signal</keyword>